<keyword evidence="2" id="KW-1185">Reference proteome</keyword>
<sequence>MTQHPPKPHSSVEYTEFTVEGETIALVSDPNHAHAWIRSDHTLPVRE</sequence>
<dbReference type="AlphaFoldDB" id="A0A1H8W2S7"/>
<name>A0A1H8W2S7_9EURY</name>
<protein>
    <submittedName>
        <fullName evidence="1">Uncharacterized protein</fullName>
    </submittedName>
</protein>
<dbReference type="Proteomes" id="UP000199126">
    <property type="component" value="Unassembled WGS sequence"/>
</dbReference>
<gene>
    <name evidence="1" type="ORF">SAMN04487948_12261</name>
</gene>
<evidence type="ECO:0000313" key="1">
    <source>
        <dbReference type="EMBL" id="SEP21952.1"/>
    </source>
</evidence>
<accession>A0A1H8W2S7</accession>
<evidence type="ECO:0000313" key="2">
    <source>
        <dbReference type="Proteomes" id="UP000199126"/>
    </source>
</evidence>
<proteinExistence type="predicted"/>
<dbReference type="RefSeq" id="WP_170864912.1">
    <property type="nucleotide sequence ID" value="NZ_FODV01000022.1"/>
</dbReference>
<organism evidence="1 2">
    <name type="scientific">Halogranum amylolyticum</name>
    <dbReference type="NCBI Taxonomy" id="660520"/>
    <lineage>
        <taxon>Archaea</taxon>
        <taxon>Methanobacteriati</taxon>
        <taxon>Methanobacteriota</taxon>
        <taxon>Stenosarchaea group</taxon>
        <taxon>Halobacteria</taxon>
        <taxon>Halobacteriales</taxon>
        <taxon>Haloferacaceae</taxon>
    </lineage>
</organism>
<dbReference type="EMBL" id="FODV01000022">
    <property type="protein sequence ID" value="SEP21952.1"/>
    <property type="molecule type" value="Genomic_DNA"/>
</dbReference>
<reference evidence="2" key="1">
    <citation type="submission" date="2016-10" db="EMBL/GenBank/DDBJ databases">
        <authorList>
            <person name="Varghese N."/>
            <person name="Submissions S."/>
        </authorList>
    </citation>
    <scope>NUCLEOTIDE SEQUENCE [LARGE SCALE GENOMIC DNA]</scope>
    <source>
        <strain evidence="2">CGMCC 1.10121</strain>
    </source>
</reference>